<dbReference type="RefSeq" id="WP_215123584.1">
    <property type="nucleotide sequence ID" value="NZ_BSKO01000001.1"/>
</dbReference>
<dbReference type="PANTHER" id="PTHR39158">
    <property type="entry name" value="OS08G0560600 PROTEIN"/>
    <property type="match status" value="1"/>
</dbReference>
<evidence type="ECO:0000259" key="1">
    <source>
        <dbReference type="Pfam" id="PF09350"/>
    </source>
</evidence>
<dbReference type="PANTHER" id="PTHR39158:SF1">
    <property type="entry name" value="DNAJ HOMOLOG SUBFAMILY C MEMBER 28"/>
    <property type="match status" value="1"/>
</dbReference>
<comment type="caution">
    <text evidence="2">The sequence shown here is derived from an EMBL/GenBank/DDBJ whole genome shotgun (WGS) entry which is preliminary data.</text>
</comment>
<dbReference type="Proteomes" id="UP001275436">
    <property type="component" value="Unassembled WGS sequence"/>
</dbReference>
<sequence>MYHFVEDKIKESIENGEFDNLPGKGKRLDLRDEFAGIPESMKQPLRILKRAGYLNEEQEKNASHLSERDLLQIVTESKVEKKDPDKRAAFQSFTKERSLDKSKTFKRYATKIYQKFFGSNQNIS</sequence>
<organism evidence="2 3">
    <name type="scientific">Oceanobacillus kimchii</name>
    <dbReference type="NCBI Taxonomy" id="746691"/>
    <lineage>
        <taxon>Bacteria</taxon>
        <taxon>Bacillati</taxon>
        <taxon>Bacillota</taxon>
        <taxon>Bacilli</taxon>
        <taxon>Bacillales</taxon>
        <taxon>Bacillaceae</taxon>
        <taxon>Oceanobacillus</taxon>
    </lineage>
</organism>
<accession>A0ABQ5TDB1</accession>
<dbReference type="EMBL" id="BSKO01000001">
    <property type="protein sequence ID" value="GLO64674.1"/>
    <property type="molecule type" value="Genomic_DNA"/>
</dbReference>
<dbReference type="InterPro" id="IPR052573">
    <property type="entry name" value="DnaJ_C_subfamily_28"/>
</dbReference>
<evidence type="ECO:0000313" key="3">
    <source>
        <dbReference type="Proteomes" id="UP001275436"/>
    </source>
</evidence>
<name>A0ABQ5TDB1_9BACI</name>
<dbReference type="InterPro" id="IPR018961">
    <property type="entry name" value="DnaJ_homolog_subfam-C_membr-28"/>
</dbReference>
<evidence type="ECO:0000313" key="2">
    <source>
        <dbReference type="EMBL" id="GLO64674.1"/>
    </source>
</evidence>
<feature type="domain" description="DnaJ homologue subfamily C member 28 conserved" evidence="1">
    <location>
        <begin position="4"/>
        <end position="71"/>
    </location>
</feature>
<dbReference type="Pfam" id="PF09350">
    <property type="entry name" value="DJC28_CD"/>
    <property type="match status" value="1"/>
</dbReference>
<proteinExistence type="predicted"/>
<reference evidence="2 3" key="1">
    <citation type="submission" date="2023-02" db="EMBL/GenBank/DDBJ databases">
        <title>Oceanobacillus kimchii IFOP_LL358 isolated form Alexandrium catenella lab strain.</title>
        <authorList>
            <person name="Gajardo G."/>
            <person name="Ueki S."/>
            <person name="Maruyama F."/>
        </authorList>
    </citation>
    <scope>NUCLEOTIDE SEQUENCE [LARGE SCALE GENOMIC DNA]</scope>
    <source>
        <strain evidence="2 3">IFOP_LL358</strain>
    </source>
</reference>
<protein>
    <submittedName>
        <fullName evidence="2">DUF1992 domain-containing protein</fullName>
    </submittedName>
</protein>
<keyword evidence="3" id="KW-1185">Reference proteome</keyword>
<gene>
    <name evidence="2" type="ORF">MACH08_04580</name>
</gene>